<dbReference type="Pfam" id="PF18584">
    <property type="entry name" value="SYCP2_SLD"/>
    <property type="match status" value="1"/>
</dbReference>
<organism evidence="9 10">
    <name type="scientific">Anguilla anguilla</name>
    <name type="common">European freshwater eel</name>
    <name type="synonym">Muraena anguilla</name>
    <dbReference type="NCBI Taxonomy" id="7936"/>
    <lineage>
        <taxon>Eukaryota</taxon>
        <taxon>Metazoa</taxon>
        <taxon>Chordata</taxon>
        <taxon>Craniata</taxon>
        <taxon>Vertebrata</taxon>
        <taxon>Euteleostomi</taxon>
        <taxon>Actinopterygii</taxon>
        <taxon>Neopterygii</taxon>
        <taxon>Teleostei</taxon>
        <taxon>Anguilliformes</taxon>
        <taxon>Anguillidae</taxon>
        <taxon>Anguilla</taxon>
    </lineage>
</organism>
<dbReference type="Proteomes" id="UP001044222">
    <property type="component" value="Unassembled WGS sequence"/>
</dbReference>
<comment type="similarity">
    <text evidence="3">Belongs to the SYCP2 family.</text>
</comment>
<feature type="compositionally biased region" description="Polar residues" evidence="6">
    <location>
        <begin position="557"/>
        <end position="571"/>
    </location>
</feature>
<feature type="compositionally biased region" description="Polar residues" evidence="6">
    <location>
        <begin position="805"/>
        <end position="824"/>
    </location>
</feature>
<evidence type="ECO:0000259" key="7">
    <source>
        <dbReference type="Pfam" id="PF18581"/>
    </source>
</evidence>
<evidence type="ECO:0000313" key="10">
    <source>
        <dbReference type="Proteomes" id="UP001044222"/>
    </source>
</evidence>
<dbReference type="InterPro" id="IPR041322">
    <property type="entry name" value="SYCP2_ARLD"/>
</dbReference>
<evidence type="ECO:0008006" key="11">
    <source>
        <dbReference type="Google" id="ProtNLM"/>
    </source>
</evidence>
<feature type="compositionally biased region" description="Basic and acidic residues" evidence="6">
    <location>
        <begin position="483"/>
        <end position="507"/>
    </location>
</feature>
<comment type="subcellular location">
    <subcellularLocation>
        <location evidence="2">Chromosome</location>
    </subcellularLocation>
    <subcellularLocation>
        <location evidence="1">Nucleus</location>
    </subcellularLocation>
</comment>
<evidence type="ECO:0000256" key="5">
    <source>
        <dbReference type="ARBA" id="ARBA00023242"/>
    </source>
</evidence>
<protein>
    <recommendedName>
        <fullName evidence="11">Synaptonemal complex protein 2 Spt16M-like domain-containing protein</fullName>
    </recommendedName>
</protein>
<dbReference type="Pfam" id="PF18581">
    <property type="entry name" value="SYCP2_ARLD"/>
    <property type="match status" value="1"/>
</dbReference>
<dbReference type="InterPro" id="IPR040560">
    <property type="entry name" value="SYCP2_SLD"/>
</dbReference>
<name>A0A9D3S0S8_ANGAN</name>
<feature type="compositionally biased region" description="Polar residues" evidence="6">
    <location>
        <begin position="468"/>
        <end position="482"/>
    </location>
</feature>
<feature type="domain" description="Synaptonemal complex protein 2 armadillo-repeat-like" evidence="7">
    <location>
        <begin position="6"/>
        <end position="173"/>
    </location>
</feature>
<feature type="region of interest" description="Disordered" evidence="6">
    <location>
        <begin position="645"/>
        <end position="666"/>
    </location>
</feature>
<dbReference type="GO" id="GO:0005634">
    <property type="term" value="C:nucleus"/>
    <property type="evidence" value="ECO:0007669"/>
    <property type="project" value="UniProtKB-SubCell"/>
</dbReference>
<sequence length="833" mass="93572">MLTLFQLETTLGEAFANTDVQAIVGALCDEKLFKSVVNKLDKVCNKELDRNDFKNISMVLRALESLCESDEQTVHSFVQQGLVVKMLAWFERAFGFIKIEEMKLAKGLPNLIEEFYDASMSICRISLEGKGQIQDLFVLRFGMLVIDSSISFNLRLEAIRTINSILDRATKEERKKFSLSEDHCLLLQEFAQVVLNVGDYEMQVAVSEALCRMTVKKCREELVYKWFSNPAFGDSFKAINDREFETDCRKFLNEVNNSFGDERRVFTFSCVKAFLDLTELFMPDDKNLDKFWIDFNLGTSCISFFVNDPEATLWESINLPKAGVSGYNVLDCDDQKILTVQMAIPISHCKTKGKTIQIIFDAQYDIVRAVKRVYGEQKQWQRMQSEEQPALSISEAPPEDMFLKFQNVQEALPCPSTSVTTVQADIASGGQKDKPEATSLLDTADTFQMEDHSDTEVARAKARLFSQSVSANGSTKSTSATGEKQKESQKAERGALRRESDKFDYTRKKPKTKSRLKILPLSSASSADEPDVVKHSTPIPKSLEREEQVESIKKKPSSASKDQSLDISTIPTFPGLDSGFPEETELDNSGISTVGKDKTSAKDPNSANVTASPLARKRKTEFTVPVVGQVPKKQQALLQEGQPDLGLKPRRLFPSSPPKTTTDKATTMLSEDTESETEMGSAVISAFQTFKNQLREHFSSRYKKIESRSLKSLTDCQNHVTSLLGTVHRHRLLHLERFQATVVNELSNLEHDCLSLKDIEKETVNFWRTESQSVALFCDKQQRRLQSLELLRKDSESSTAREDVASSSRTSLQEMTTGGNSDNMASAKPPTKT</sequence>
<feature type="region of interest" description="Disordered" evidence="6">
    <location>
        <begin position="468"/>
        <end position="613"/>
    </location>
</feature>
<dbReference type="GO" id="GO:0005694">
    <property type="term" value="C:chromosome"/>
    <property type="evidence" value="ECO:0007669"/>
    <property type="project" value="UniProtKB-SubCell"/>
</dbReference>
<evidence type="ECO:0000259" key="8">
    <source>
        <dbReference type="Pfam" id="PF18584"/>
    </source>
</evidence>
<evidence type="ECO:0000256" key="3">
    <source>
        <dbReference type="ARBA" id="ARBA00007960"/>
    </source>
</evidence>
<evidence type="ECO:0000256" key="4">
    <source>
        <dbReference type="ARBA" id="ARBA00022454"/>
    </source>
</evidence>
<dbReference type="EMBL" id="JAFIRN010000004">
    <property type="protein sequence ID" value="KAG5850979.1"/>
    <property type="molecule type" value="Genomic_DNA"/>
</dbReference>
<dbReference type="PANTHER" id="PTHR15607">
    <property type="entry name" value="SYNAPTONEMAL COMPLEX PROTEIN-RELATED"/>
    <property type="match status" value="1"/>
</dbReference>
<comment type="caution">
    <text evidence="9">The sequence shown here is derived from an EMBL/GenBank/DDBJ whole genome shotgun (WGS) entry which is preliminary data.</text>
</comment>
<evidence type="ECO:0000313" key="9">
    <source>
        <dbReference type="EMBL" id="KAG5850979.1"/>
    </source>
</evidence>
<evidence type="ECO:0000256" key="1">
    <source>
        <dbReference type="ARBA" id="ARBA00004123"/>
    </source>
</evidence>
<evidence type="ECO:0000256" key="6">
    <source>
        <dbReference type="SAM" id="MobiDB-lite"/>
    </source>
</evidence>
<feature type="region of interest" description="Disordered" evidence="6">
    <location>
        <begin position="792"/>
        <end position="833"/>
    </location>
</feature>
<dbReference type="InterPro" id="IPR024835">
    <property type="entry name" value="SYCP2-like"/>
</dbReference>
<feature type="compositionally biased region" description="Basic and acidic residues" evidence="6">
    <location>
        <begin position="792"/>
        <end position="804"/>
    </location>
</feature>
<proteinExistence type="inferred from homology"/>
<feature type="compositionally biased region" description="Polar residues" evidence="6">
    <location>
        <begin position="602"/>
        <end position="611"/>
    </location>
</feature>
<dbReference type="AlphaFoldDB" id="A0A9D3S0S8"/>
<evidence type="ECO:0000256" key="2">
    <source>
        <dbReference type="ARBA" id="ARBA00004286"/>
    </source>
</evidence>
<keyword evidence="4" id="KW-0158">Chromosome</keyword>
<feature type="compositionally biased region" description="Basic and acidic residues" evidence="6">
    <location>
        <begin position="542"/>
        <end position="553"/>
    </location>
</feature>
<reference evidence="9" key="1">
    <citation type="submission" date="2021-01" db="EMBL/GenBank/DDBJ databases">
        <title>A chromosome-scale assembly of European eel, Anguilla anguilla.</title>
        <authorList>
            <person name="Henkel C."/>
            <person name="Jong-Raadsen S.A."/>
            <person name="Dufour S."/>
            <person name="Weltzien F.-A."/>
            <person name="Palstra A.P."/>
            <person name="Pelster B."/>
            <person name="Spaink H.P."/>
            <person name="Van Den Thillart G.E."/>
            <person name="Jansen H."/>
            <person name="Zahm M."/>
            <person name="Klopp C."/>
            <person name="Cedric C."/>
            <person name="Louis A."/>
            <person name="Berthelot C."/>
            <person name="Parey E."/>
            <person name="Roest Crollius H."/>
            <person name="Montfort J."/>
            <person name="Robinson-Rechavi M."/>
            <person name="Bucao C."/>
            <person name="Bouchez O."/>
            <person name="Gislard M."/>
            <person name="Lluch J."/>
            <person name="Milhes M."/>
            <person name="Lampietro C."/>
            <person name="Lopez Roques C."/>
            <person name="Donnadieu C."/>
            <person name="Braasch I."/>
            <person name="Desvignes T."/>
            <person name="Postlethwait J."/>
            <person name="Bobe J."/>
            <person name="Guiguen Y."/>
            <person name="Dirks R."/>
        </authorList>
    </citation>
    <scope>NUCLEOTIDE SEQUENCE</scope>
    <source>
        <strain evidence="9">Tag_6206</strain>
        <tissue evidence="9">Liver</tissue>
    </source>
</reference>
<feature type="domain" description="Synaptonemal complex protein 2 Spt16M-like" evidence="8">
    <location>
        <begin position="265"/>
        <end position="376"/>
    </location>
</feature>
<gene>
    <name evidence="9" type="ORF">ANANG_G00088110</name>
</gene>
<keyword evidence="10" id="KW-1185">Reference proteome</keyword>
<dbReference type="PANTHER" id="PTHR15607:SF18">
    <property type="entry name" value="SYNAPTONEMAL COMPLEX PROTEIN 2-LIKE ISOFORM X1"/>
    <property type="match status" value="1"/>
</dbReference>
<keyword evidence="5" id="KW-0539">Nucleus</keyword>
<accession>A0A9D3S0S8</accession>